<evidence type="ECO:0000313" key="5">
    <source>
        <dbReference type="Proteomes" id="UP000812844"/>
    </source>
</evidence>
<feature type="region of interest" description="Disordered" evidence="1">
    <location>
        <begin position="127"/>
        <end position="173"/>
    </location>
</feature>
<feature type="chain" id="PRO_5046858994" evidence="3">
    <location>
        <begin position="39"/>
        <end position="223"/>
    </location>
</feature>
<gene>
    <name evidence="4" type="ORF">KIH73_01560</name>
</gene>
<comment type="caution">
    <text evidence="4">The sequence shown here is derived from an EMBL/GenBank/DDBJ whole genome shotgun (WGS) entry which is preliminary data.</text>
</comment>
<proteinExistence type="predicted"/>
<dbReference type="Proteomes" id="UP000812844">
    <property type="component" value="Unassembled WGS sequence"/>
</dbReference>
<evidence type="ECO:0000256" key="3">
    <source>
        <dbReference type="SAM" id="SignalP"/>
    </source>
</evidence>
<reference evidence="4 5" key="1">
    <citation type="submission" date="2021-05" db="EMBL/GenBank/DDBJ databases">
        <title>Phylogenetic classification of ten novel species belonging to the genus Bifidobacterium comprising B. colchicus sp. nov., B. abeli sp. nov., B. bicoloris sp. nov., B. guerezis sp. nov., B. rosaliae sp. nov., B. santillanensis sp. nov., B. argentati sp. nov., B. amazzoni sp. nov., B. pluviali sp. nov., and B. pinnaculum sp. nov.</title>
        <authorList>
            <person name="Lugli G.A."/>
            <person name="Ruiz Garcia L."/>
            <person name="Margolles A."/>
            <person name="Ventura M."/>
        </authorList>
    </citation>
    <scope>NUCLEOTIDE SEQUENCE [LARGE SCALE GENOMIC DNA]</scope>
    <source>
        <strain evidence="4 5">6T3</strain>
    </source>
</reference>
<evidence type="ECO:0000256" key="1">
    <source>
        <dbReference type="SAM" id="MobiDB-lite"/>
    </source>
</evidence>
<accession>A0ABS6W6G7</accession>
<keyword evidence="2" id="KW-0812">Transmembrane</keyword>
<dbReference type="PROSITE" id="PS51257">
    <property type="entry name" value="PROKAR_LIPOPROTEIN"/>
    <property type="match status" value="1"/>
</dbReference>
<dbReference type="RefSeq" id="WP_219079849.1">
    <property type="nucleotide sequence ID" value="NZ_JAHBBD010000002.1"/>
</dbReference>
<protein>
    <submittedName>
        <fullName evidence="4">Uncharacterized protein</fullName>
    </submittedName>
</protein>
<name>A0ABS6W6G7_9BIFI</name>
<dbReference type="EMBL" id="JAHBBD010000002">
    <property type="protein sequence ID" value="MBW3082083.1"/>
    <property type="molecule type" value="Genomic_DNA"/>
</dbReference>
<keyword evidence="2" id="KW-0472">Membrane</keyword>
<evidence type="ECO:0000313" key="4">
    <source>
        <dbReference type="EMBL" id="MBW3082083.1"/>
    </source>
</evidence>
<feature type="signal peptide" evidence="3">
    <location>
        <begin position="1"/>
        <end position="38"/>
    </location>
</feature>
<keyword evidence="5" id="KW-1185">Reference proteome</keyword>
<organism evidence="4 5">
    <name type="scientific">Bifidobacterium phasiani</name>
    <dbReference type="NCBI Taxonomy" id="2834431"/>
    <lineage>
        <taxon>Bacteria</taxon>
        <taxon>Bacillati</taxon>
        <taxon>Actinomycetota</taxon>
        <taxon>Actinomycetes</taxon>
        <taxon>Bifidobacteriales</taxon>
        <taxon>Bifidobacteriaceae</taxon>
        <taxon>Bifidobacterium</taxon>
    </lineage>
</organism>
<evidence type="ECO:0000256" key="2">
    <source>
        <dbReference type="SAM" id="Phobius"/>
    </source>
</evidence>
<feature type="transmembrane region" description="Helical" evidence="2">
    <location>
        <begin position="182"/>
        <end position="202"/>
    </location>
</feature>
<keyword evidence="3" id="KW-0732">Signal</keyword>
<sequence>MRFVWRTKSPGVAPLSLLAAAMLFAVACAFVAAPIAAAEDTATVTAPEGATHMWVDVEYADENIRIEGTLNDEPVGFTASPSGATAICDVAAGSEYRLSLTASAQTDALVALTFADDDDVIVQESSAQAHLDQTETPIEPQEPSNPGTGDGAGANGGAGNASHTSGDGPAKPGVVGKTGSPIMLVASVGAVLCAAGVFVAVARRRAGRAARGADEGHMREVER</sequence>
<feature type="compositionally biased region" description="Gly residues" evidence="1">
    <location>
        <begin position="148"/>
        <end position="159"/>
    </location>
</feature>
<keyword evidence="2" id="KW-1133">Transmembrane helix</keyword>